<dbReference type="GeneID" id="18933346"/>
<dbReference type="KEGG" id="mlr:MELLADRAFT_84108"/>
<name>F4SBI9_MELLP</name>
<dbReference type="EMBL" id="GL883190">
    <property type="protein sequence ID" value="EGF97987.1"/>
    <property type="molecule type" value="Genomic_DNA"/>
</dbReference>
<accession>F4SBI9</accession>
<evidence type="ECO:0000313" key="1">
    <source>
        <dbReference type="EMBL" id="EGF97987.1"/>
    </source>
</evidence>
<evidence type="ECO:0000313" key="2">
    <source>
        <dbReference type="Proteomes" id="UP000001072"/>
    </source>
</evidence>
<reference evidence="2" key="1">
    <citation type="journal article" date="2011" name="Proc. Natl. Acad. Sci. U.S.A.">
        <title>Obligate biotrophy features unraveled by the genomic analysis of rust fungi.</title>
        <authorList>
            <person name="Duplessis S."/>
            <person name="Cuomo C.A."/>
            <person name="Lin Y.-C."/>
            <person name="Aerts A."/>
            <person name="Tisserant E."/>
            <person name="Veneault-Fourrey C."/>
            <person name="Joly D.L."/>
            <person name="Hacquard S."/>
            <person name="Amselem J."/>
            <person name="Cantarel B.L."/>
            <person name="Chiu R."/>
            <person name="Coutinho P.M."/>
            <person name="Feau N."/>
            <person name="Field M."/>
            <person name="Frey P."/>
            <person name="Gelhaye E."/>
            <person name="Goldberg J."/>
            <person name="Grabherr M.G."/>
            <person name="Kodira C.D."/>
            <person name="Kohler A."/>
            <person name="Kuees U."/>
            <person name="Lindquist E.A."/>
            <person name="Lucas S.M."/>
            <person name="Mago R."/>
            <person name="Mauceli E."/>
            <person name="Morin E."/>
            <person name="Murat C."/>
            <person name="Pangilinan J.L."/>
            <person name="Park R."/>
            <person name="Pearson M."/>
            <person name="Quesneville H."/>
            <person name="Rouhier N."/>
            <person name="Sakthikumar S."/>
            <person name="Salamov A.A."/>
            <person name="Schmutz J."/>
            <person name="Selles B."/>
            <person name="Shapiro H."/>
            <person name="Tanguay P."/>
            <person name="Tuskan G.A."/>
            <person name="Henrissat B."/>
            <person name="Van de Peer Y."/>
            <person name="Rouze P."/>
            <person name="Ellis J.G."/>
            <person name="Dodds P.N."/>
            <person name="Schein J.E."/>
            <person name="Zhong S."/>
            <person name="Hamelin R.C."/>
            <person name="Grigoriev I.V."/>
            <person name="Szabo L.J."/>
            <person name="Martin F."/>
        </authorList>
    </citation>
    <scope>NUCLEOTIDE SEQUENCE [LARGE SCALE GENOMIC DNA]</scope>
    <source>
        <strain evidence="2">98AG31 / pathotype 3-4-7</strain>
    </source>
</reference>
<sequence length="62" mass="6933">MNSSKLKSNAWQDSSEPNPTFLALNEGFQIPFVAKKLTRDQNSLDNPNHLSFHLSPGVYKAT</sequence>
<dbReference type="HOGENOM" id="CLU_2904677_0_0_1"/>
<proteinExistence type="predicted"/>
<dbReference type="AlphaFoldDB" id="F4SBI9"/>
<dbReference type="RefSeq" id="XP_007418746.1">
    <property type="nucleotide sequence ID" value="XM_007418684.1"/>
</dbReference>
<keyword evidence="2" id="KW-1185">Reference proteome</keyword>
<gene>
    <name evidence="1" type="ORF">MELLADRAFT_84108</name>
</gene>
<dbReference type="Proteomes" id="UP000001072">
    <property type="component" value="Unassembled WGS sequence"/>
</dbReference>
<protein>
    <submittedName>
        <fullName evidence="1">Uncharacterized protein</fullName>
    </submittedName>
</protein>
<dbReference type="VEuPathDB" id="FungiDB:MELLADRAFT_84108"/>
<dbReference type="InParanoid" id="F4SBI9"/>
<organism evidence="2">
    <name type="scientific">Melampsora larici-populina (strain 98AG31 / pathotype 3-4-7)</name>
    <name type="common">Poplar leaf rust fungus</name>
    <dbReference type="NCBI Taxonomy" id="747676"/>
    <lineage>
        <taxon>Eukaryota</taxon>
        <taxon>Fungi</taxon>
        <taxon>Dikarya</taxon>
        <taxon>Basidiomycota</taxon>
        <taxon>Pucciniomycotina</taxon>
        <taxon>Pucciniomycetes</taxon>
        <taxon>Pucciniales</taxon>
        <taxon>Melampsoraceae</taxon>
        <taxon>Melampsora</taxon>
    </lineage>
</organism>